<organism evidence="2 3">
    <name type="scientific">Candidatus Propionivibrio dominans</name>
    <dbReference type="NCBI Taxonomy" id="2954373"/>
    <lineage>
        <taxon>Bacteria</taxon>
        <taxon>Pseudomonadati</taxon>
        <taxon>Pseudomonadota</taxon>
        <taxon>Betaproteobacteria</taxon>
        <taxon>Rhodocyclales</taxon>
        <taxon>Rhodocyclaceae</taxon>
        <taxon>Propionivibrio</taxon>
    </lineage>
</organism>
<sequence length="114" mass="12567">MTWNVVSQLFYHPVFSFVAIAILALGIYSIVKAFAGNEGLLKARKVCVISCRVSFILLLCVVCSYPFFKSANADGYGLFVPLILGLFLFPTMLVSGIFAFVFKLMLRRTTAGPD</sequence>
<keyword evidence="1" id="KW-0812">Transmembrane</keyword>
<accession>A0A9D7FD47</accession>
<feature type="transmembrane region" description="Helical" evidence="1">
    <location>
        <begin position="46"/>
        <end position="67"/>
    </location>
</feature>
<keyword evidence="1" id="KW-0472">Membrane</keyword>
<dbReference type="AlphaFoldDB" id="A0A9D7FD47"/>
<proteinExistence type="predicted"/>
<keyword evidence="1" id="KW-1133">Transmembrane helix</keyword>
<evidence type="ECO:0000313" key="3">
    <source>
        <dbReference type="Proteomes" id="UP000886602"/>
    </source>
</evidence>
<reference evidence="2" key="1">
    <citation type="submission" date="2020-10" db="EMBL/GenBank/DDBJ databases">
        <title>Connecting structure to function with the recovery of over 1000 high-quality activated sludge metagenome-assembled genomes encoding full-length rRNA genes using long-read sequencing.</title>
        <authorList>
            <person name="Singleton C.M."/>
            <person name="Petriglieri F."/>
            <person name="Kristensen J.M."/>
            <person name="Kirkegaard R.H."/>
            <person name="Michaelsen T.Y."/>
            <person name="Andersen M.H."/>
            <person name="Karst S.M."/>
            <person name="Dueholm M.S."/>
            <person name="Nielsen P.H."/>
            <person name="Albertsen M."/>
        </authorList>
    </citation>
    <scope>NUCLEOTIDE SEQUENCE</scope>
    <source>
        <strain evidence="2">EsbW_18-Q3-R4-48_MAXAC.044</strain>
    </source>
</reference>
<gene>
    <name evidence="2" type="ORF">IPJ48_03035</name>
</gene>
<name>A0A9D7FD47_9RHOO</name>
<evidence type="ECO:0000313" key="2">
    <source>
        <dbReference type="EMBL" id="MBK7422144.1"/>
    </source>
</evidence>
<evidence type="ECO:0008006" key="4">
    <source>
        <dbReference type="Google" id="ProtNLM"/>
    </source>
</evidence>
<feature type="transmembrane region" description="Helical" evidence="1">
    <location>
        <begin position="79"/>
        <end position="102"/>
    </location>
</feature>
<protein>
    <recommendedName>
        <fullName evidence="4">Transmembrane protein</fullName>
    </recommendedName>
</protein>
<feature type="transmembrane region" description="Helical" evidence="1">
    <location>
        <begin position="14"/>
        <end position="34"/>
    </location>
</feature>
<comment type="caution">
    <text evidence="2">The sequence shown here is derived from an EMBL/GenBank/DDBJ whole genome shotgun (WGS) entry which is preliminary data.</text>
</comment>
<dbReference type="EMBL" id="JADJNC010000004">
    <property type="protein sequence ID" value="MBK7422144.1"/>
    <property type="molecule type" value="Genomic_DNA"/>
</dbReference>
<dbReference type="Proteomes" id="UP000886602">
    <property type="component" value="Unassembled WGS sequence"/>
</dbReference>
<evidence type="ECO:0000256" key="1">
    <source>
        <dbReference type="SAM" id="Phobius"/>
    </source>
</evidence>